<dbReference type="Pfam" id="PF17194">
    <property type="entry name" value="AbiEi_3_N"/>
    <property type="match status" value="1"/>
</dbReference>
<evidence type="ECO:0000313" key="2">
    <source>
        <dbReference type="EMBL" id="BBJ01581.1"/>
    </source>
</evidence>
<dbReference type="InterPro" id="IPR021561">
    <property type="entry name" value="AbiEi_3"/>
</dbReference>
<dbReference type="EMBL" id="LC469609">
    <property type="protein sequence ID" value="BBJ01581.1"/>
    <property type="molecule type" value="Genomic_DNA"/>
</dbReference>
<accession>A0A6F8PBG2</accession>
<name>A0A6F8PBG2_PSEPU</name>
<evidence type="ECO:0000259" key="1">
    <source>
        <dbReference type="Pfam" id="PF17194"/>
    </source>
</evidence>
<protein>
    <recommendedName>
        <fullName evidence="1">Transcriptional regulator AbiEi antitoxin N-terminal domain-containing protein</fullName>
    </recommendedName>
</protein>
<organism evidence="2">
    <name type="scientific">Pseudomonas putida</name>
    <name type="common">Arthrobacter siderocapsulatus</name>
    <dbReference type="NCBI Taxonomy" id="303"/>
    <lineage>
        <taxon>Bacteria</taxon>
        <taxon>Pseudomonadati</taxon>
        <taxon>Pseudomonadota</taxon>
        <taxon>Gammaproteobacteria</taxon>
        <taxon>Pseudomonadales</taxon>
        <taxon>Pseudomonadaceae</taxon>
        <taxon>Pseudomonas</taxon>
    </lineage>
</organism>
<reference evidence="2" key="1">
    <citation type="journal article" date="2019" name="Genes (Basel)">
        <title>Biphenyl/PCB Degrading bph Genes of Ten Bacterial Strains Isolated from Biphenyl-Contaminated Soil in Kitakyushu, Japan: Comparative and Dynamic Features as Integrative Conjugative Elements (ICEs).</title>
        <authorList>
            <person name="Hirose J."/>
            <person name="Fujihara H."/>
            <person name="Watanabe T."/>
            <person name="Kimura N."/>
            <person name="Suenaga H."/>
            <person name="Futagami T."/>
            <person name="Goto M."/>
            <person name="Suyama A."/>
            <person name="Furukawa K."/>
        </authorList>
    </citation>
    <scope>NUCLEOTIDE SEQUENCE</scope>
    <source>
        <strain evidence="2">KF703</strain>
    </source>
</reference>
<dbReference type="Pfam" id="PF11459">
    <property type="entry name" value="AbiEi_3"/>
    <property type="match status" value="1"/>
</dbReference>
<proteinExistence type="predicted"/>
<feature type="domain" description="Transcriptional regulator AbiEi antitoxin N-terminal" evidence="1">
    <location>
        <begin position="56"/>
        <end position="144"/>
    </location>
</feature>
<sequence length="301" mass="33240">MGCGWQSQAGSGVAKMIRFCNRNQTLCYFPCEALAIPLGADWIPCYFYSMDGNSRHQVIKRLQAGLPRGAPFDLATLSQFGVSPQLAAHYADGGWLVRLAHGVYAFPNDEFGVYSALKFLQQRVPGLHVGGKSALALQGVRHNLGSRETLVLWGDGRFALPAWFTARFPARYVHARLFDWPDTALASMTLTTPPGLPEDLRVAASERAVLELLYEAGAKQSLEEARNIFDGLRSPRKDLLGQLLSCCASVKAVRLFLTWARETSLVDVDALLEQYPVRTGSNTRWMSRLDDGTLLSLRPHG</sequence>
<dbReference type="InterPro" id="IPR033455">
    <property type="entry name" value="AbiEi_3_N"/>
</dbReference>
<dbReference type="AlphaFoldDB" id="A0A6F8PBG2"/>